<gene>
    <name evidence="1" type="ORF">ENP99_00980</name>
</gene>
<dbReference type="EMBL" id="DSLL01000007">
    <property type="protein sequence ID" value="HEH30681.1"/>
    <property type="molecule type" value="Genomic_DNA"/>
</dbReference>
<name>A0A7J2T8H6_9CREN</name>
<protein>
    <submittedName>
        <fullName evidence="1">Uncharacterized protein</fullName>
    </submittedName>
</protein>
<accession>A0A7J2T8H6</accession>
<comment type="caution">
    <text evidence="1">The sequence shown here is derived from an EMBL/GenBank/DDBJ whole genome shotgun (WGS) entry which is preliminary data.</text>
</comment>
<reference evidence="1" key="1">
    <citation type="journal article" date="2020" name="mSystems">
        <title>Genome- and Community-Level Interaction Insights into Carbon Utilization and Element Cycling Functions of Hydrothermarchaeota in Hydrothermal Sediment.</title>
        <authorList>
            <person name="Zhou Z."/>
            <person name="Liu Y."/>
            <person name="Xu W."/>
            <person name="Pan J."/>
            <person name="Luo Z.H."/>
            <person name="Li M."/>
        </authorList>
    </citation>
    <scope>NUCLEOTIDE SEQUENCE [LARGE SCALE GENOMIC DNA]</scope>
    <source>
        <strain evidence="1">SpSt-27</strain>
    </source>
</reference>
<dbReference type="AlphaFoldDB" id="A0A7J2T8H6"/>
<organism evidence="1">
    <name type="scientific">Ignisphaera aggregans</name>
    <dbReference type="NCBI Taxonomy" id="334771"/>
    <lineage>
        <taxon>Archaea</taxon>
        <taxon>Thermoproteota</taxon>
        <taxon>Thermoprotei</taxon>
        <taxon>Desulfurococcales</taxon>
        <taxon>Desulfurococcaceae</taxon>
        <taxon>Ignisphaera</taxon>
    </lineage>
</organism>
<proteinExistence type="predicted"/>
<sequence length="306" mass="34218">MPSTSVFIVRGLESNIRASVINGVDRILVELVLGIRVPDEAVDLAGRVHLWGIPLGGSEKYWEIIKNGDVLIILPMGGKKRAGERPCYITVAVGKYPITKPQTEIEQAASLSKQIWKAYKGKKGNIDVYPYLVFINSKLRIEELDEIVSALGLSEKELSEYRGSITRISPKKLSAEATQKLISRTLITPDPSTLFKLIEEVYLILSAKYGWNPVNCYHYSTKYNVCYGAPIPVGNKSIWGSEGLFEGLNIVLREKGYAELAWEYFKEILKVIEKPGIIQVTQIIAPNGNVEPRSITFTKPVYLLEM</sequence>
<evidence type="ECO:0000313" key="1">
    <source>
        <dbReference type="EMBL" id="HEH30681.1"/>
    </source>
</evidence>